<evidence type="ECO:0000313" key="3">
    <source>
        <dbReference type="Proteomes" id="UP000823388"/>
    </source>
</evidence>
<sequence>MAYAGHVSGGGGSGRFGGADRGEFMGYGAHVPGGGGRGFSLPPGGPNFLGGRRSQPSSSAGPAVDIDDEDEEEIAPGGKKTFDKANWTEANTLTLCEIAVEEMRDGNCPNGVWTTRGAFRRHSTKQIKNRFDTLKKWYCAWVWLGFQTGYGRGPNNEIVASAGWWAKRIKDNKHAKKFQFGNPEYLDLLIEMYQGVAVDGSTAYFPGDEGEEVGDDDFDNSPMSTSSRKRGSSSCDNATATSPGKKSKSPVVKFMRGLLTSFSIDINKRGKSREKSQNIFVEELTRCQRLAIECGAPEKSVEYFCATQLFAEAHNRVMFMIMKTKEARLMWLKRWCQ</sequence>
<keyword evidence="3" id="KW-1185">Reference proteome</keyword>
<feature type="compositionally biased region" description="Acidic residues" evidence="1">
    <location>
        <begin position="65"/>
        <end position="74"/>
    </location>
</feature>
<evidence type="ECO:0000256" key="1">
    <source>
        <dbReference type="SAM" id="MobiDB-lite"/>
    </source>
</evidence>
<evidence type="ECO:0000313" key="2">
    <source>
        <dbReference type="EMBL" id="KAG2643061.1"/>
    </source>
</evidence>
<comment type="caution">
    <text evidence="2">The sequence shown here is derived from an EMBL/GenBank/DDBJ whole genome shotgun (WGS) entry which is preliminary data.</text>
</comment>
<gene>
    <name evidence="2" type="ORF">PVAP13_2KG328000</name>
</gene>
<feature type="region of interest" description="Disordered" evidence="1">
    <location>
        <begin position="30"/>
        <end position="82"/>
    </location>
</feature>
<feature type="region of interest" description="Disordered" evidence="1">
    <location>
        <begin position="209"/>
        <end position="248"/>
    </location>
</feature>
<reference evidence="2" key="1">
    <citation type="submission" date="2020-05" db="EMBL/GenBank/DDBJ databases">
        <title>WGS assembly of Panicum virgatum.</title>
        <authorList>
            <person name="Lovell J.T."/>
            <person name="Jenkins J."/>
            <person name="Shu S."/>
            <person name="Juenger T.E."/>
            <person name="Schmutz J."/>
        </authorList>
    </citation>
    <scope>NUCLEOTIDE SEQUENCE</scope>
    <source>
        <strain evidence="2">AP13</strain>
    </source>
</reference>
<feature type="compositionally biased region" description="Acidic residues" evidence="1">
    <location>
        <begin position="209"/>
        <end position="219"/>
    </location>
</feature>
<dbReference type="Proteomes" id="UP000823388">
    <property type="component" value="Chromosome 2K"/>
</dbReference>
<organism evidence="2 3">
    <name type="scientific">Panicum virgatum</name>
    <name type="common">Blackwell switchgrass</name>
    <dbReference type="NCBI Taxonomy" id="38727"/>
    <lineage>
        <taxon>Eukaryota</taxon>
        <taxon>Viridiplantae</taxon>
        <taxon>Streptophyta</taxon>
        <taxon>Embryophyta</taxon>
        <taxon>Tracheophyta</taxon>
        <taxon>Spermatophyta</taxon>
        <taxon>Magnoliopsida</taxon>
        <taxon>Liliopsida</taxon>
        <taxon>Poales</taxon>
        <taxon>Poaceae</taxon>
        <taxon>PACMAD clade</taxon>
        <taxon>Panicoideae</taxon>
        <taxon>Panicodae</taxon>
        <taxon>Paniceae</taxon>
        <taxon>Panicinae</taxon>
        <taxon>Panicum</taxon>
        <taxon>Panicum sect. Hiantes</taxon>
    </lineage>
</organism>
<name>A0A8T0W181_PANVG</name>
<accession>A0A8T0W181</accession>
<proteinExistence type="predicted"/>
<protein>
    <recommendedName>
        <fullName evidence="4">Myb/SANT-like domain-containing protein</fullName>
    </recommendedName>
</protein>
<dbReference type="PANTHER" id="PTHR47069">
    <property type="match status" value="1"/>
</dbReference>
<dbReference type="EMBL" id="CM029039">
    <property type="protein sequence ID" value="KAG2643061.1"/>
    <property type="molecule type" value="Genomic_DNA"/>
</dbReference>
<dbReference type="PANTHER" id="PTHR47069:SF11">
    <property type="entry name" value="OS04G0275550 PROTEIN"/>
    <property type="match status" value="1"/>
</dbReference>
<evidence type="ECO:0008006" key="4">
    <source>
        <dbReference type="Google" id="ProtNLM"/>
    </source>
</evidence>
<dbReference type="AlphaFoldDB" id="A0A8T0W181"/>